<dbReference type="EMBL" id="KV424032">
    <property type="protein sequence ID" value="KZT53619.1"/>
    <property type="molecule type" value="Genomic_DNA"/>
</dbReference>
<evidence type="ECO:0000313" key="3">
    <source>
        <dbReference type="Proteomes" id="UP000076842"/>
    </source>
</evidence>
<organism evidence="2 3">
    <name type="scientific">Calocera cornea HHB12733</name>
    <dbReference type="NCBI Taxonomy" id="1353952"/>
    <lineage>
        <taxon>Eukaryota</taxon>
        <taxon>Fungi</taxon>
        <taxon>Dikarya</taxon>
        <taxon>Basidiomycota</taxon>
        <taxon>Agaricomycotina</taxon>
        <taxon>Dacrymycetes</taxon>
        <taxon>Dacrymycetales</taxon>
        <taxon>Dacrymycetaceae</taxon>
        <taxon>Calocera</taxon>
    </lineage>
</organism>
<keyword evidence="3" id="KW-1185">Reference proteome</keyword>
<feature type="region of interest" description="Disordered" evidence="1">
    <location>
        <begin position="197"/>
        <end position="217"/>
    </location>
</feature>
<evidence type="ECO:0000256" key="1">
    <source>
        <dbReference type="SAM" id="MobiDB-lite"/>
    </source>
</evidence>
<gene>
    <name evidence="2" type="ORF">CALCODRAFT_42668</name>
</gene>
<dbReference type="AlphaFoldDB" id="A0A165DVD4"/>
<sequence>MEKLSMDLRSGWTELDEMLEAVEASQEGGRPSKRARFNIAASPVRARPPPSMINTGVPHVPVILPFPGQLPTAKSNTKSKLATSSASRVITIDSEEEEEENITAASAYSLSPSLGGSPVRPRRHMVQHQEKLQDLTEEQCMDSVVQYLASGHCYWPLDDHQRIDWVRLAKDNKAKSSKQWKSFYEEHKNLIDFRANKLIDSRRQPRSKRKRNGTVRK</sequence>
<name>A0A165DVD4_9BASI</name>
<dbReference type="Proteomes" id="UP000076842">
    <property type="component" value="Unassembled WGS sequence"/>
</dbReference>
<protein>
    <submittedName>
        <fullName evidence="2">Uncharacterized protein</fullName>
    </submittedName>
</protein>
<reference evidence="2 3" key="1">
    <citation type="journal article" date="2016" name="Mol. Biol. Evol.">
        <title>Comparative Genomics of Early-Diverging Mushroom-Forming Fungi Provides Insights into the Origins of Lignocellulose Decay Capabilities.</title>
        <authorList>
            <person name="Nagy L.G."/>
            <person name="Riley R."/>
            <person name="Tritt A."/>
            <person name="Adam C."/>
            <person name="Daum C."/>
            <person name="Floudas D."/>
            <person name="Sun H."/>
            <person name="Yadav J.S."/>
            <person name="Pangilinan J."/>
            <person name="Larsson K.H."/>
            <person name="Matsuura K."/>
            <person name="Barry K."/>
            <person name="Labutti K."/>
            <person name="Kuo R."/>
            <person name="Ohm R.A."/>
            <person name="Bhattacharya S.S."/>
            <person name="Shirouzu T."/>
            <person name="Yoshinaga Y."/>
            <person name="Martin F.M."/>
            <person name="Grigoriev I.V."/>
            <person name="Hibbett D.S."/>
        </authorList>
    </citation>
    <scope>NUCLEOTIDE SEQUENCE [LARGE SCALE GENOMIC DNA]</scope>
    <source>
        <strain evidence="2 3">HHB12733</strain>
    </source>
</reference>
<accession>A0A165DVD4</accession>
<evidence type="ECO:0000313" key="2">
    <source>
        <dbReference type="EMBL" id="KZT53619.1"/>
    </source>
</evidence>
<proteinExistence type="predicted"/>
<feature type="compositionally biased region" description="Basic residues" evidence="1">
    <location>
        <begin position="204"/>
        <end position="217"/>
    </location>
</feature>
<dbReference type="InParanoid" id="A0A165DVD4"/>